<sequence>MSFNQIVLKNFKQNIRHYAMYIFSLIVSIVLYFSFVTLKYTNSINNDNSMKVIQEGSKGWRQFFCLSLY</sequence>
<dbReference type="PANTHER" id="PTHR46795:SF3">
    <property type="entry name" value="ABC TRANSPORTER PERMEASE"/>
    <property type="match status" value="1"/>
</dbReference>
<reference evidence="2 3" key="1">
    <citation type="submission" date="2018-06" db="EMBL/GenBank/DDBJ databases">
        <authorList>
            <consortium name="Pathogen Informatics"/>
            <person name="Doyle S."/>
        </authorList>
    </citation>
    <scope>NUCLEOTIDE SEQUENCE [LARGE SCALE GENOMIC DNA]</scope>
    <source>
        <strain evidence="2 3">NCTC12195</strain>
    </source>
</reference>
<evidence type="ECO:0000313" key="3">
    <source>
        <dbReference type="Proteomes" id="UP000255277"/>
    </source>
</evidence>
<dbReference type="InterPro" id="IPR052536">
    <property type="entry name" value="ABC-4_Integral_Memb_Prot"/>
</dbReference>
<keyword evidence="1" id="KW-0812">Transmembrane</keyword>
<dbReference type="EMBL" id="UHDK01000001">
    <property type="protein sequence ID" value="SUM35045.1"/>
    <property type="molecule type" value="Genomic_DNA"/>
</dbReference>
<feature type="transmembrane region" description="Helical" evidence="1">
    <location>
        <begin position="20"/>
        <end position="41"/>
    </location>
</feature>
<protein>
    <submittedName>
        <fullName evidence="2">ABC transporter permease</fullName>
    </submittedName>
</protein>
<name>A0A380FM85_STAGA</name>
<dbReference type="Proteomes" id="UP000255277">
    <property type="component" value="Unassembled WGS sequence"/>
</dbReference>
<accession>A0A380FM85</accession>
<dbReference type="AlphaFoldDB" id="A0A380FM85"/>
<evidence type="ECO:0000256" key="1">
    <source>
        <dbReference type="SAM" id="Phobius"/>
    </source>
</evidence>
<evidence type="ECO:0000313" key="2">
    <source>
        <dbReference type="EMBL" id="SUM35045.1"/>
    </source>
</evidence>
<organism evidence="2 3">
    <name type="scientific">Staphylococcus gallinarum</name>
    <dbReference type="NCBI Taxonomy" id="1293"/>
    <lineage>
        <taxon>Bacteria</taxon>
        <taxon>Bacillati</taxon>
        <taxon>Bacillota</taxon>
        <taxon>Bacilli</taxon>
        <taxon>Bacillales</taxon>
        <taxon>Staphylococcaceae</taxon>
        <taxon>Staphylococcus</taxon>
    </lineage>
</organism>
<dbReference type="PANTHER" id="PTHR46795">
    <property type="entry name" value="ABC TRANSPORTER PERMEASE-RELATED-RELATED"/>
    <property type="match status" value="1"/>
</dbReference>
<proteinExistence type="predicted"/>
<keyword evidence="1" id="KW-0472">Membrane</keyword>
<gene>
    <name evidence="2" type="ORF">NCTC12195_04573</name>
</gene>
<keyword evidence="1" id="KW-1133">Transmembrane helix</keyword>